<organism evidence="8 9">
    <name type="scientific">Porphyromonas gingivicanis</name>
    <dbReference type="NCBI Taxonomy" id="266762"/>
    <lineage>
        <taxon>Bacteria</taxon>
        <taxon>Pseudomonadati</taxon>
        <taxon>Bacteroidota</taxon>
        <taxon>Bacteroidia</taxon>
        <taxon>Bacteroidales</taxon>
        <taxon>Porphyromonadaceae</taxon>
        <taxon>Porphyromonas</taxon>
    </lineage>
</organism>
<accession>A0A0A2G9J4</accession>
<dbReference type="GO" id="GO:0006189">
    <property type="term" value="P:'de novo' IMP biosynthetic process"/>
    <property type="evidence" value="ECO:0007669"/>
    <property type="project" value="UniProtKB-UniRule"/>
</dbReference>
<dbReference type="GO" id="GO:0005829">
    <property type="term" value="C:cytosol"/>
    <property type="evidence" value="ECO:0007669"/>
    <property type="project" value="TreeGrafter"/>
</dbReference>
<proteinExistence type="inferred from homology"/>
<dbReference type="GO" id="GO:0004644">
    <property type="term" value="F:phosphoribosylglycinamide formyltransferase activity"/>
    <property type="evidence" value="ECO:0007669"/>
    <property type="project" value="UniProtKB-UniRule"/>
</dbReference>
<dbReference type="InterPro" id="IPR036477">
    <property type="entry name" value="Formyl_transf_N_sf"/>
</dbReference>
<gene>
    <name evidence="6" type="primary">purN</name>
    <name evidence="8" type="ORF">HQ36_00965</name>
</gene>
<feature type="active site" description="Proton donor" evidence="6">
    <location>
        <position position="104"/>
    </location>
</feature>
<name>A0A0A2G9J4_9PORP</name>
<comment type="function">
    <text evidence="6">Catalyzes the transfer of a formyl group from 10-formyltetrahydrofolate to 5-phospho-ribosyl-glycinamide (GAR), producing 5-phospho-ribosyl-N-formylglycinamide (FGAR) and tetrahydrofolate.</text>
</comment>
<keyword evidence="9" id="KW-1185">Reference proteome</keyword>
<dbReference type="InterPro" id="IPR002376">
    <property type="entry name" value="Formyl_transf_N"/>
</dbReference>
<feature type="binding site" evidence="6">
    <location>
        <begin position="12"/>
        <end position="14"/>
    </location>
    <ligand>
        <name>N(1)-(5-phospho-beta-D-ribosyl)glycinamide</name>
        <dbReference type="ChEBI" id="CHEBI:143788"/>
    </ligand>
</feature>
<dbReference type="AlphaFoldDB" id="A0A0A2G9J4"/>
<dbReference type="SUPFAM" id="SSF53328">
    <property type="entry name" value="Formyltransferase"/>
    <property type="match status" value="1"/>
</dbReference>
<dbReference type="InterPro" id="IPR004607">
    <property type="entry name" value="GART"/>
</dbReference>
<dbReference type="CDD" id="cd08645">
    <property type="entry name" value="FMT_core_GART"/>
    <property type="match status" value="1"/>
</dbReference>
<dbReference type="Pfam" id="PF00551">
    <property type="entry name" value="Formyl_trans_N"/>
    <property type="match status" value="1"/>
</dbReference>
<feature type="binding site" evidence="6">
    <location>
        <position position="102"/>
    </location>
    <ligand>
        <name>(6R)-10-formyltetrahydrofolate</name>
        <dbReference type="ChEBI" id="CHEBI:195366"/>
    </ligand>
</feature>
<evidence type="ECO:0000256" key="1">
    <source>
        <dbReference type="ARBA" id="ARBA00005054"/>
    </source>
</evidence>
<evidence type="ECO:0000313" key="9">
    <source>
        <dbReference type="Proteomes" id="UP000030134"/>
    </source>
</evidence>
<dbReference type="EC" id="2.1.2.2" evidence="6"/>
<evidence type="ECO:0000256" key="6">
    <source>
        <dbReference type="HAMAP-Rule" id="MF_01930"/>
    </source>
</evidence>
<dbReference type="PANTHER" id="PTHR43369">
    <property type="entry name" value="PHOSPHORIBOSYLGLYCINAMIDE FORMYLTRANSFERASE"/>
    <property type="match status" value="1"/>
</dbReference>
<dbReference type="OrthoDB" id="9806170at2"/>
<evidence type="ECO:0000256" key="3">
    <source>
        <dbReference type="ARBA" id="ARBA00022755"/>
    </source>
</evidence>
<keyword evidence="3 6" id="KW-0658">Purine biosynthesis</keyword>
<dbReference type="RefSeq" id="WP_036882713.1">
    <property type="nucleotide sequence ID" value="NZ_JQZW01000002.1"/>
</dbReference>
<dbReference type="PROSITE" id="PS00373">
    <property type="entry name" value="GART"/>
    <property type="match status" value="1"/>
</dbReference>
<dbReference type="PANTHER" id="PTHR43369:SF2">
    <property type="entry name" value="PHOSPHORIBOSYLGLYCINAMIDE FORMYLTRANSFERASE"/>
    <property type="match status" value="1"/>
</dbReference>
<comment type="similarity">
    <text evidence="4 6">Belongs to the GART family.</text>
</comment>
<feature type="binding site" evidence="6">
    <location>
        <position position="58"/>
    </location>
    <ligand>
        <name>(6R)-10-formyltetrahydrofolate</name>
        <dbReference type="ChEBI" id="CHEBI:195366"/>
    </ligand>
</feature>
<reference evidence="8 9" key="1">
    <citation type="submission" date="2014-08" db="EMBL/GenBank/DDBJ databases">
        <title>Porphyromonas gingivicanis strain:COT-022_OH1391 Genome sequencing.</title>
        <authorList>
            <person name="Wallis C."/>
            <person name="Deusch O."/>
            <person name="O'Flynn C."/>
            <person name="Davis I."/>
            <person name="Jospin G."/>
            <person name="Darling A.E."/>
            <person name="Coil D.A."/>
            <person name="Alexiev A."/>
            <person name="Horsfall A."/>
            <person name="Kirkwood N."/>
            <person name="Harris S."/>
            <person name="Eisen J.A."/>
        </authorList>
    </citation>
    <scope>NUCLEOTIDE SEQUENCE [LARGE SCALE GENOMIC DNA]</scope>
    <source>
        <strain evidence="9">COT-022 OH1391</strain>
    </source>
</reference>
<sequence>MKRIAIFASGNGSNAENLIAQLGEKEGCSFPIIVCDNLKAGVWERAKKLGVRCVHFSRTELAEGGAVCELLKKEGIDLIVLAGFLGKISGPLLEQFGGHIVNIHPALLPRFGGKGMYGHHVHEAVLAHNERFSGITIHFVDAEYDHGATICQVTCPVYPEIDTPDTLANRIHRLEHIYFPIVVRDLVQRME</sequence>
<dbReference type="Gene3D" id="3.40.50.170">
    <property type="entry name" value="Formyl transferase, N-terminal domain"/>
    <property type="match status" value="1"/>
</dbReference>
<dbReference type="STRING" id="266762.HQ36_00965"/>
<evidence type="ECO:0000256" key="5">
    <source>
        <dbReference type="ARBA" id="ARBA00047664"/>
    </source>
</evidence>
<evidence type="ECO:0000256" key="2">
    <source>
        <dbReference type="ARBA" id="ARBA00022679"/>
    </source>
</evidence>
<feature type="site" description="Raises pKa of active site His" evidence="6">
    <location>
        <position position="145"/>
    </location>
</feature>
<dbReference type="eggNOG" id="COG0299">
    <property type="taxonomic scope" value="Bacteria"/>
</dbReference>
<protein>
    <recommendedName>
        <fullName evidence="6">Phosphoribosylglycinamide formyltransferase</fullName>
        <ecNumber evidence="6">2.1.2.2</ecNumber>
    </recommendedName>
    <alternativeName>
        <fullName evidence="6">5'-phosphoribosylglycinamide transformylase</fullName>
    </alternativeName>
    <alternativeName>
        <fullName evidence="6">GAR transformylase</fullName>
        <shortName evidence="6">GART</shortName>
    </alternativeName>
</protein>
<evidence type="ECO:0000256" key="4">
    <source>
        <dbReference type="ARBA" id="ARBA00038440"/>
    </source>
</evidence>
<evidence type="ECO:0000313" key="8">
    <source>
        <dbReference type="EMBL" id="KGN99070.1"/>
    </source>
</evidence>
<comment type="catalytic activity">
    <reaction evidence="5 6">
        <text>N(1)-(5-phospho-beta-D-ribosyl)glycinamide + (6R)-10-formyltetrahydrofolate = N(2)-formyl-N(1)-(5-phospho-beta-D-ribosyl)glycinamide + (6S)-5,6,7,8-tetrahydrofolate + H(+)</text>
        <dbReference type="Rhea" id="RHEA:15053"/>
        <dbReference type="ChEBI" id="CHEBI:15378"/>
        <dbReference type="ChEBI" id="CHEBI:57453"/>
        <dbReference type="ChEBI" id="CHEBI:143788"/>
        <dbReference type="ChEBI" id="CHEBI:147286"/>
        <dbReference type="ChEBI" id="CHEBI:195366"/>
        <dbReference type="EC" id="2.1.2.2"/>
    </reaction>
</comment>
<feature type="domain" description="Formyl transferase N-terminal" evidence="7">
    <location>
        <begin position="2"/>
        <end position="182"/>
    </location>
</feature>
<dbReference type="InterPro" id="IPR001555">
    <property type="entry name" value="GART_AS"/>
</dbReference>
<evidence type="ECO:0000259" key="7">
    <source>
        <dbReference type="Pfam" id="PF00551"/>
    </source>
</evidence>
<dbReference type="EMBL" id="JQZW01000002">
    <property type="protein sequence ID" value="KGN99070.1"/>
    <property type="molecule type" value="Genomic_DNA"/>
</dbReference>
<comment type="caution">
    <text evidence="6">Lacks conserved residue(s) required for the propagation of feature annotation.</text>
</comment>
<comment type="pathway">
    <text evidence="1 6">Purine metabolism; IMP biosynthesis via de novo pathway; N(2)-formyl-N(1)-(5-phospho-D-ribosyl)glycinamide from N(1)-(5-phospho-D-ribosyl)glycinamide (10-formyl THF route): step 1/1.</text>
</comment>
<comment type="caution">
    <text evidence="8">The sequence shown here is derived from an EMBL/GenBank/DDBJ whole genome shotgun (WGS) entry which is preliminary data.</text>
</comment>
<keyword evidence="2 6" id="KW-0808">Transferase</keyword>
<dbReference type="Proteomes" id="UP000030134">
    <property type="component" value="Unassembled WGS sequence"/>
</dbReference>
<dbReference type="HAMAP" id="MF_01930">
    <property type="entry name" value="PurN"/>
    <property type="match status" value="1"/>
</dbReference>
<dbReference type="UniPathway" id="UPA00074">
    <property type="reaction ID" value="UER00126"/>
</dbReference>